<protein>
    <submittedName>
        <fullName evidence="1">Uncharacterized protein</fullName>
    </submittedName>
</protein>
<dbReference type="EMBL" id="LT906468">
    <property type="protein sequence ID" value="SNV52528.1"/>
    <property type="molecule type" value="Genomic_DNA"/>
</dbReference>
<proteinExistence type="predicted"/>
<evidence type="ECO:0000313" key="1">
    <source>
        <dbReference type="EMBL" id="SNV52528.1"/>
    </source>
</evidence>
<dbReference type="Proteomes" id="UP000215355">
    <property type="component" value="Chromosome 1"/>
</dbReference>
<dbReference type="KEGG" id="smiz:4412673_02683"/>
<evidence type="ECO:0000313" key="2">
    <source>
        <dbReference type="Proteomes" id="UP000215355"/>
    </source>
</evidence>
<sequence>MLQIYLRSLFIFVFCFLLMSKSHAQGQKFAFLEGMGSGALVNANFDMRFKSESREGLGFKAGIGYSGLYMDEQLLTIPIGVNYLLGKNRSGLLLGVNALISATSDHYNGELKSFVPSLELGYRFRPIEKGFAFQVTYNPLFNTVDGFKPLWFGVGLGFAW</sequence>
<reference evidence="1 2" key="1">
    <citation type="submission" date="2017-06" db="EMBL/GenBank/DDBJ databases">
        <authorList>
            <consortium name="Pathogen Informatics"/>
        </authorList>
    </citation>
    <scope>NUCLEOTIDE SEQUENCE [LARGE SCALE GENOMIC DNA]</scope>
    <source>
        <strain evidence="1 2">NCTC12149</strain>
    </source>
</reference>
<dbReference type="AlphaFoldDB" id="A0AAJ4XDM5"/>
<name>A0AAJ4XDM5_9SPHI</name>
<accession>A0AAJ4XDM5</accession>
<gene>
    <name evidence="1" type="ORF">SAMEA4412673_02683</name>
</gene>
<dbReference type="RefSeq" id="WP_157739520.1">
    <property type="nucleotide sequence ID" value="NZ_FNGK01000001.1"/>
</dbReference>
<organism evidence="1 2">
    <name type="scientific">Sphingobacterium mizutaii</name>
    <dbReference type="NCBI Taxonomy" id="1010"/>
    <lineage>
        <taxon>Bacteria</taxon>
        <taxon>Pseudomonadati</taxon>
        <taxon>Bacteroidota</taxon>
        <taxon>Sphingobacteriia</taxon>
        <taxon>Sphingobacteriales</taxon>
        <taxon>Sphingobacteriaceae</taxon>
        <taxon>Sphingobacterium</taxon>
    </lineage>
</organism>